<keyword evidence="3" id="KW-1185">Reference proteome</keyword>
<reference evidence="2" key="1">
    <citation type="submission" date="2018-05" db="EMBL/GenBank/DDBJ databases">
        <title>Draft genome of Mucuna pruriens seed.</title>
        <authorList>
            <person name="Nnadi N.E."/>
            <person name="Vos R."/>
            <person name="Hasami M.H."/>
            <person name="Devisetty U.K."/>
            <person name="Aguiy J.C."/>
        </authorList>
    </citation>
    <scope>NUCLEOTIDE SEQUENCE [LARGE SCALE GENOMIC DNA]</scope>
    <source>
        <strain evidence="2">JCA_2017</strain>
    </source>
</reference>
<gene>
    <name evidence="2" type="ORF">CR513_36603</name>
</gene>
<dbReference type="EMBL" id="QJKJ01007601">
    <property type="protein sequence ID" value="RDX82588.1"/>
    <property type="molecule type" value="Genomic_DNA"/>
</dbReference>
<name>A0A371FWA5_MUCPR</name>
<dbReference type="OrthoDB" id="1738566at2759"/>
<keyword evidence="1" id="KW-0472">Membrane</keyword>
<protein>
    <submittedName>
        <fullName evidence="2">Uncharacterized protein</fullName>
    </submittedName>
</protein>
<evidence type="ECO:0000313" key="3">
    <source>
        <dbReference type="Proteomes" id="UP000257109"/>
    </source>
</evidence>
<feature type="transmembrane region" description="Helical" evidence="1">
    <location>
        <begin position="128"/>
        <end position="147"/>
    </location>
</feature>
<dbReference type="AlphaFoldDB" id="A0A371FWA5"/>
<sequence>MLNVKPYISRTQCPLSISDISLRLSQSHPTPTIVCAKRHGWSQPSNRKMLQLASTIAFNLKILPEPLNSLAGQFARGDCDTLNHLVGGWRGKVTRNRNASKKNSVWFAFVFICVACGFWSWRIREFDLFLRALSFCLAAISLFRLWLGKKAIREWLLGFGKEDVNFWVQKLVSSPLMQSTVNQPGDGYSSRVLIKY</sequence>
<keyword evidence="1" id="KW-0812">Transmembrane</keyword>
<feature type="non-terminal residue" evidence="2">
    <location>
        <position position="1"/>
    </location>
</feature>
<evidence type="ECO:0000313" key="2">
    <source>
        <dbReference type="EMBL" id="RDX82588.1"/>
    </source>
</evidence>
<organism evidence="2 3">
    <name type="scientific">Mucuna pruriens</name>
    <name type="common">Velvet bean</name>
    <name type="synonym">Dolichos pruriens</name>
    <dbReference type="NCBI Taxonomy" id="157652"/>
    <lineage>
        <taxon>Eukaryota</taxon>
        <taxon>Viridiplantae</taxon>
        <taxon>Streptophyta</taxon>
        <taxon>Embryophyta</taxon>
        <taxon>Tracheophyta</taxon>
        <taxon>Spermatophyta</taxon>
        <taxon>Magnoliopsida</taxon>
        <taxon>eudicotyledons</taxon>
        <taxon>Gunneridae</taxon>
        <taxon>Pentapetalae</taxon>
        <taxon>rosids</taxon>
        <taxon>fabids</taxon>
        <taxon>Fabales</taxon>
        <taxon>Fabaceae</taxon>
        <taxon>Papilionoideae</taxon>
        <taxon>50 kb inversion clade</taxon>
        <taxon>NPAAA clade</taxon>
        <taxon>indigoferoid/millettioid clade</taxon>
        <taxon>Phaseoleae</taxon>
        <taxon>Mucuna</taxon>
    </lineage>
</organism>
<evidence type="ECO:0000256" key="1">
    <source>
        <dbReference type="SAM" id="Phobius"/>
    </source>
</evidence>
<dbReference type="Proteomes" id="UP000257109">
    <property type="component" value="Unassembled WGS sequence"/>
</dbReference>
<comment type="caution">
    <text evidence="2">The sequence shown here is derived from an EMBL/GenBank/DDBJ whole genome shotgun (WGS) entry which is preliminary data.</text>
</comment>
<feature type="transmembrane region" description="Helical" evidence="1">
    <location>
        <begin position="105"/>
        <end position="122"/>
    </location>
</feature>
<keyword evidence="1" id="KW-1133">Transmembrane helix</keyword>
<proteinExistence type="predicted"/>
<accession>A0A371FWA5</accession>